<dbReference type="AlphaFoldDB" id="A0A811ZK12"/>
<proteinExistence type="predicted"/>
<dbReference type="EMBL" id="CAJHUB010000768">
    <property type="protein sequence ID" value="CAD7688764.1"/>
    <property type="molecule type" value="Genomic_DNA"/>
</dbReference>
<name>A0A811ZK12_NYCPR</name>
<feature type="region of interest" description="Disordered" evidence="1">
    <location>
        <begin position="33"/>
        <end position="56"/>
    </location>
</feature>
<protein>
    <submittedName>
        <fullName evidence="2">(raccoon dog) hypothetical protein</fullName>
    </submittedName>
</protein>
<gene>
    <name evidence="2" type="ORF">NYPRO_LOCUS21558</name>
</gene>
<accession>A0A811ZK12</accession>
<dbReference type="Proteomes" id="UP000645828">
    <property type="component" value="Unassembled WGS sequence"/>
</dbReference>
<reference evidence="2" key="1">
    <citation type="submission" date="2020-12" db="EMBL/GenBank/DDBJ databases">
        <authorList>
            <consortium name="Molecular Ecology Group"/>
        </authorList>
    </citation>
    <scope>NUCLEOTIDE SEQUENCE</scope>
    <source>
        <strain evidence="2">TBG_1078</strain>
    </source>
</reference>
<sequence length="326" mass="36898">MRKIPTGQGQPMARRYVAQIGSHQWVTAFSKRYGERERERERGEGERERERERDREREWGRIEEKRKHFQLKSPFLLYSVYLSLWSTINSSKALLPSSQPLQSLSRARIPVRLLFSSFSTTRHKPKQPAAELLNIAAAEISSGLDEEPLQMSPNFSNFLFYRIKNLKMESHPSPASSTDARGRAQRGKPRALGAVGIGRQPLQDRCCPCVRCCQGRKWERHRSAALPGQYHGDVTQWQSPTPFWKVLVQPLSTFLGLALLRWGLPVLSADALVTCYLLCEAVWAIGVGRGNPGCPFALPWLSVPNSHPPRGLGWASGKNQHTYSLT</sequence>
<organism evidence="2 3">
    <name type="scientific">Nyctereutes procyonoides</name>
    <name type="common">Raccoon dog</name>
    <name type="synonym">Canis procyonoides</name>
    <dbReference type="NCBI Taxonomy" id="34880"/>
    <lineage>
        <taxon>Eukaryota</taxon>
        <taxon>Metazoa</taxon>
        <taxon>Chordata</taxon>
        <taxon>Craniata</taxon>
        <taxon>Vertebrata</taxon>
        <taxon>Euteleostomi</taxon>
        <taxon>Mammalia</taxon>
        <taxon>Eutheria</taxon>
        <taxon>Laurasiatheria</taxon>
        <taxon>Carnivora</taxon>
        <taxon>Caniformia</taxon>
        <taxon>Canidae</taxon>
        <taxon>Nyctereutes</taxon>
    </lineage>
</organism>
<evidence type="ECO:0000313" key="2">
    <source>
        <dbReference type="EMBL" id="CAD7688764.1"/>
    </source>
</evidence>
<comment type="caution">
    <text evidence="2">The sequence shown here is derived from an EMBL/GenBank/DDBJ whole genome shotgun (WGS) entry which is preliminary data.</text>
</comment>
<evidence type="ECO:0000256" key="1">
    <source>
        <dbReference type="SAM" id="MobiDB-lite"/>
    </source>
</evidence>
<keyword evidence="3" id="KW-1185">Reference proteome</keyword>
<evidence type="ECO:0000313" key="3">
    <source>
        <dbReference type="Proteomes" id="UP000645828"/>
    </source>
</evidence>